<protein>
    <submittedName>
        <fullName evidence="1">Uncharacterized protein</fullName>
    </submittedName>
</protein>
<dbReference type="Proteomes" id="UP000008144">
    <property type="component" value="Unassembled WGS sequence"/>
</dbReference>
<accession>H2XPE6</accession>
<reference evidence="2" key="1">
    <citation type="journal article" date="2002" name="Science">
        <title>The draft genome of Ciona intestinalis: insights into chordate and vertebrate origins.</title>
        <authorList>
            <person name="Dehal P."/>
            <person name="Satou Y."/>
            <person name="Campbell R.K."/>
            <person name="Chapman J."/>
            <person name="Degnan B."/>
            <person name="De Tomaso A."/>
            <person name="Davidson B."/>
            <person name="Di Gregorio A."/>
            <person name="Gelpke M."/>
            <person name="Goodstein D.M."/>
            <person name="Harafuji N."/>
            <person name="Hastings K.E."/>
            <person name="Ho I."/>
            <person name="Hotta K."/>
            <person name="Huang W."/>
            <person name="Kawashima T."/>
            <person name="Lemaire P."/>
            <person name="Martinez D."/>
            <person name="Meinertzhagen I.A."/>
            <person name="Necula S."/>
            <person name="Nonaka M."/>
            <person name="Putnam N."/>
            <person name="Rash S."/>
            <person name="Saiga H."/>
            <person name="Satake M."/>
            <person name="Terry A."/>
            <person name="Yamada L."/>
            <person name="Wang H.G."/>
            <person name="Awazu S."/>
            <person name="Azumi K."/>
            <person name="Boore J."/>
            <person name="Branno M."/>
            <person name="Chin-Bow S."/>
            <person name="DeSantis R."/>
            <person name="Doyle S."/>
            <person name="Francino P."/>
            <person name="Keys D.N."/>
            <person name="Haga S."/>
            <person name="Hayashi H."/>
            <person name="Hino K."/>
            <person name="Imai K.S."/>
            <person name="Inaba K."/>
            <person name="Kano S."/>
            <person name="Kobayashi K."/>
            <person name="Kobayashi M."/>
            <person name="Lee B.I."/>
            <person name="Makabe K.W."/>
            <person name="Manohar C."/>
            <person name="Matassi G."/>
            <person name="Medina M."/>
            <person name="Mochizuki Y."/>
            <person name="Mount S."/>
            <person name="Morishita T."/>
            <person name="Miura S."/>
            <person name="Nakayama A."/>
            <person name="Nishizaka S."/>
            <person name="Nomoto H."/>
            <person name="Ohta F."/>
            <person name="Oishi K."/>
            <person name="Rigoutsos I."/>
            <person name="Sano M."/>
            <person name="Sasaki A."/>
            <person name="Sasakura Y."/>
            <person name="Shoguchi E."/>
            <person name="Shin-i T."/>
            <person name="Spagnuolo A."/>
            <person name="Stainier D."/>
            <person name="Suzuki M.M."/>
            <person name="Tassy O."/>
            <person name="Takatori N."/>
            <person name="Tokuoka M."/>
            <person name="Yagi K."/>
            <person name="Yoshizaki F."/>
            <person name="Wada S."/>
            <person name="Zhang C."/>
            <person name="Hyatt P.D."/>
            <person name="Larimer F."/>
            <person name="Detter C."/>
            <person name="Doggett N."/>
            <person name="Glavina T."/>
            <person name="Hawkins T."/>
            <person name="Richardson P."/>
            <person name="Lucas S."/>
            <person name="Kohara Y."/>
            <person name="Levine M."/>
            <person name="Satoh N."/>
            <person name="Rokhsar D.S."/>
        </authorList>
    </citation>
    <scope>NUCLEOTIDE SEQUENCE [LARGE SCALE GENOMIC DNA]</scope>
</reference>
<sequence length="96" mass="11351">MFYKLYNLYKMFKLSDFFTKLVLAWCQRTTFFCLCLSLAGTIFTQLNQCAGRKKVNFIINRISSYYKNLNVFSTIRTVTLSLSKGYFHNPVINNFK</sequence>
<evidence type="ECO:0000313" key="2">
    <source>
        <dbReference type="Proteomes" id="UP000008144"/>
    </source>
</evidence>
<dbReference type="HOGENOM" id="CLU_2359054_0_0_1"/>
<dbReference type="AlphaFoldDB" id="H2XPE6"/>
<dbReference type="InParanoid" id="H2XPE6"/>
<evidence type="ECO:0000313" key="1">
    <source>
        <dbReference type="Ensembl" id="ENSCINP00000031529.1"/>
    </source>
</evidence>
<organism evidence="1 2">
    <name type="scientific">Ciona intestinalis</name>
    <name type="common">Transparent sea squirt</name>
    <name type="synonym">Ascidia intestinalis</name>
    <dbReference type="NCBI Taxonomy" id="7719"/>
    <lineage>
        <taxon>Eukaryota</taxon>
        <taxon>Metazoa</taxon>
        <taxon>Chordata</taxon>
        <taxon>Tunicata</taxon>
        <taxon>Ascidiacea</taxon>
        <taxon>Phlebobranchia</taxon>
        <taxon>Cionidae</taxon>
        <taxon>Ciona</taxon>
    </lineage>
</organism>
<dbReference type="Ensembl" id="ENSCINT00000032646.1">
    <property type="protein sequence ID" value="ENSCINP00000031529.1"/>
    <property type="gene ID" value="ENSCING00000020089.1"/>
</dbReference>
<reference evidence="1" key="2">
    <citation type="submission" date="2025-08" db="UniProtKB">
        <authorList>
            <consortium name="Ensembl"/>
        </authorList>
    </citation>
    <scope>IDENTIFICATION</scope>
</reference>
<reference evidence="1" key="3">
    <citation type="submission" date="2025-09" db="UniProtKB">
        <authorList>
            <consortium name="Ensembl"/>
        </authorList>
    </citation>
    <scope>IDENTIFICATION</scope>
</reference>
<proteinExistence type="predicted"/>
<keyword evidence="2" id="KW-1185">Reference proteome</keyword>
<name>H2XPE6_CIOIN</name>